<evidence type="ECO:0008006" key="3">
    <source>
        <dbReference type="Google" id="ProtNLM"/>
    </source>
</evidence>
<dbReference type="Proteomes" id="UP000199365">
    <property type="component" value="Unassembled WGS sequence"/>
</dbReference>
<dbReference type="RefSeq" id="WP_090812892.1">
    <property type="nucleotide sequence ID" value="NZ_FNKX01000005.1"/>
</dbReference>
<protein>
    <recommendedName>
        <fullName evidence="3">HEPN AbiU2-like domain-containing protein</fullName>
    </recommendedName>
</protein>
<dbReference type="EMBL" id="FNKX01000005">
    <property type="protein sequence ID" value="SDR63005.1"/>
    <property type="molecule type" value="Genomic_DNA"/>
</dbReference>
<evidence type="ECO:0000313" key="2">
    <source>
        <dbReference type="Proteomes" id="UP000199365"/>
    </source>
</evidence>
<evidence type="ECO:0000313" key="1">
    <source>
        <dbReference type="EMBL" id="SDR63005.1"/>
    </source>
</evidence>
<accession>A0A1H1KML1</accession>
<keyword evidence="2" id="KW-1185">Reference proteome</keyword>
<dbReference type="AlphaFoldDB" id="A0A1H1KML1"/>
<organism evidence="1 2">
    <name type="scientific">Paraburkholderia tuberum</name>
    <dbReference type="NCBI Taxonomy" id="157910"/>
    <lineage>
        <taxon>Bacteria</taxon>
        <taxon>Pseudomonadati</taxon>
        <taxon>Pseudomonadota</taxon>
        <taxon>Betaproteobacteria</taxon>
        <taxon>Burkholderiales</taxon>
        <taxon>Burkholderiaceae</taxon>
        <taxon>Paraburkholderia</taxon>
    </lineage>
</organism>
<reference evidence="2" key="1">
    <citation type="submission" date="2016-10" db="EMBL/GenBank/DDBJ databases">
        <authorList>
            <person name="Varghese N."/>
            <person name="Submissions S."/>
        </authorList>
    </citation>
    <scope>NUCLEOTIDE SEQUENCE [LARGE SCALE GENOMIC DNA]</scope>
    <source>
        <strain evidence="2">DUS833</strain>
    </source>
</reference>
<sequence length="196" mass="22331">MLEPLSNLTDGQLQRLIYSTWDFQQALSALTFLMEECDFEARYNRVELRKFRCYEASLITSFARPFEPSRGQTTVGLRAIGLQLNPEETSLKEAMLSLRRKVIAHSDEQLMHFRASTHQPLEDSPISLPLLQFTESLYIEAAQCRPLQTLLHKLIAGIGKALFAVAQAEPERLNLYKQPNVANAEVQPVVRADSRR</sequence>
<gene>
    <name evidence="1" type="ORF">SAMN05445850_8562</name>
</gene>
<name>A0A1H1KML1_9BURK</name>
<proteinExistence type="predicted"/>